<protein>
    <recommendedName>
        <fullName evidence="7">Microtubule-associated protein</fullName>
    </recommendedName>
</protein>
<keyword evidence="2 7" id="KW-0963">Cytoplasm</keyword>
<evidence type="ECO:0000256" key="1">
    <source>
        <dbReference type="ARBA" id="ARBA00004245"/>
    </source>
</evidence>
<evidence type="ECO:0000256" key="4">
    <source>
        <dbReference type="ARBA" id="ARBA00022701"/>
    </source>
</evidence>
<feature type="compositionally biased region" description="Basic and acidic residues" evidence="8">
    <location>
        <begin position="435"/>
        <end position="446"/>
    </location>
</feature>
<feature type="region of interest" description="Disordered" evidence="8">
    <location>
        <begin position="417"/>
        <end position="499"/>
    </location>
</feature>
<feature type="compositionally biased region" description="Acidic residues" evidence="8">
    <location>
        <begin position="1241"/>
        <end position="1254"/>
    </location>
</feature>
<evidence type="ECO:0000256" key="3">
    <source>
        <dbReference type="ARBA" id="ARBA00022553"/>
    </source>
</evidence>
<dbReference type="RefSeq" id="XP_036713715.1">
    <property type="nucleotide sequence ID" value="XM_036857820.1"/>
</dbReference>
<feature type="compositionally biased region" description="Basic and acidic residues" evidence="8">
    <location>
        <begin position="1329"/>
        <end position="1339"/>
    </location>
</feature>
<evidence type="ECO:0000259" key="9">
    <source>
        <dbReference type="Pfam" id="PF08377"/>
    </source>
</evidence>
<feature type="compositionally biased region" description="Low complexity" evidence="8">
    <location>
        <begin position="1230"/>
        <end position="1240"/>
    </location>
</feature>
<dbReference type="InterPro" id="IPR013588">
    <property type="entry name" value="MAP2_projctn"/>
</dbReference>
<dbReference type="Pfam" id="PF00418">
    <property type="entry name" value="Tubulin-binding"/>
    <property type="match status" value="3"/>
</dbReference>
<keyword evidence="4 7" id="KW-0493">Microtubule</keyword>
<dbReference type="PROSITE" id="PS51491">
    <property type="entry name" value="TAU_MAP_2"/>
    <property type="match status" value="3"/>
</dbReference>
<evidence type="ECO:0000256" key="7">
    <source>
        <dbReference type="RuleBase" id="RU000686"/>
    </source>
</evidence>
<feature type="compositionally biased region" description="Basic and acidic residues" evidence="8">
    <location>
        <begin position="1418"/>
        <end position="1436"/>
    </location>
</feature>
<name>A0A8B8Y2T8_BALMU</name>
<feature type="region of interest" description="Disordered" evidence="8">
    <location>
        <begin position="591"/>
        <end position="661"/>
    </location>
</feature>
<feature type="region of interest" description="Disordered" evidence="8">
    <location>
        <begin position="832"/>
        <end position="856"/>
    </location>
</feature>
<feature type="compositionally biased region" description="Low complexity" evidence="8">
    <location>
        <begin position="1552"/>
        <end position="1563"/>
    </location>
</feature>
<feature type="region of interest" description="Disordered" evidence="8">
    <location>
        <begin position="109"/>
        <end position="242"/>
    </location>
</feature>
<dbReference type="GO" id="GO:0043005">
    <property type="term" value="C:neuron projection"/>
    <property type="evidence" value="ECO:0007669"/>
    <property type="project" value="TreeGrafter"/>
</dbReference>
<dbReference type="GO" id="GO:0000226">
    <property type="term" value="P:microtubule cytoskeleton organization"/>
    <property type="evidence" value="ECO:0007669"/>
    <property type="project" value="TreeGrafter"/>
</dbReference>
<sequence>MADDRKDEAKAPHWTSAQLTEASAHPHPPEIKDQGGAGEGLVRSANGFPYREDEEGAFGEHGSQGTYSNTKENGINGELTSADRETAEEVSARIVQVVTAEAVAVLKGEQEKEAQHKDQPAALPLAAEETANLPPSPPPSPASEQTVTVEEGLLTASKMEFHDQQELTPSPAEPLDKKEKESEKESKPGEDLQHAALVSQPETTKTSPDKKDMQDTEEEKVPPTLFGHTLGASLEDTKQKTEPSLVVPDIGLPAEPSAAKEQKDWFIQMPMEAKKDEWGLVAPVSPGPLTPMKEKDVLEDIPKWEGKQFDSPMPSPFQGGSFTLPLDVTKDDIVAATSPFAPALLQPDDKKSLEETGSPTTAKDSSKVEEPHKDQPDKMAEAPASEAVTSPKDAHISIVEDYGLEKGLGEEKGAIKQETVQIKETPTFSEQESVLTEKEPHLKLEEQTTISDEEAVSKESEAPKLTDEETGVIQPSTEHTYSKEEPKGQELPTDILKQDSFPVSLEQAVTDSAVTSKTPEKVMTEPAALSEKSATQELFEEKVADKDNKVEGVGAVTSAELDMPFYEDKSGMSKYFETSALKEEVTKSIQPGSDYYELSDTRESAQESFDTVSSMYKNGDKALPAEKDSQPSAPAQEAGYSTLTQSYPSDLPEEPSSPQERMFTIDPKVYGEKRDLHSKNKDDLTLSRSLGLGGRSAIEQRSMSINLPMSCLDSIALGFNFGRGHDLSPLASDILTNTSGSMDEGDDYLPATTPAADKAPCFPTESKEEKEQIKGEKATGEENTQVETSCESPFLAKDYYKNGTVMAPDLPEMLDLAGTRSRLASVSADAEVARRKSVPSETVVEESSTGFPPVTDENHVIVKTDSQLEDLGYCVFNKYTVPLPSPVQDSENLSGESGSFYEGTDDKARRDLVTDLSLIEVKLAAAGRVKDELSAEKEASPPISGDKSGLSREFDQEKKANDKLDTLLEKSEEHADSKEHAKETEEAGDKVETFGLGVTHEQASAKELTVSKDASPLMAEKAEKGLSSVPEVAEVEPSQKAEPELDFATKKADQGQIDVKISDFGQMASGLHIDAGKATELKLKATQDLAPSSTAPQEADAFIGVESGHVKEGTKVSETEVKEKVTKPDLVHQEAVDKEESYESSGEHESLTMESLKADEGKKEISPESSLIQDEIAIKLSVEIPCAPAVSETDLAADERADVQMEFIQLPKEENKETPDISITPSDVTEPLPEATGAEPAEAENEEEEIEAQGEYDKLLFRSDTLQITDLGVPGVREEFVETCPGEHKGVIESVVTIEDDFITVVQTTTDEGESGSHSVRFAALEQPEVERRPSPRAEEELDVEEAAEAQAEPKDGSPEAPASPEREEVGLSEYKTETYDDYKDETTIDDSIMDADSLWVDTQDDDRSIMTEQLETIPKEEKAEKEARRPSLEKHRKEKPFKTGRGRISTPERKIAKKEPSTVSRDEVRRKKAVYKKAELAKKTEVQAHSPSRKFILKPAIKYTRPTHLSCVKRKTTAAGAESAQAPSVFKQAKDKVSDGVTKSPEKRSSLPRPSSILPPRRGVSGDRDENSFSLNSSISSSTRRTTRSEPIRRAGKSGTSTPTTPGSTAITPGTPPSYSSRTPGTPGTPSYPRTPHTPGTPKSAILVPSEKKVAIIRTPPKSPATPKQLRLINQPLPDLKNVKSKIGSTDNIKYQPKGGQVQIVTKKIDLSHVTSKCGSLKNIRHRPGGGRVKIESVKLDFKEKAQAKVGSLDNAHHVPGGGNVKIDSQKLNFREHAKARVDHGAEIITQSPGRSSVASPRRLSNVSSSGSINLLESPQLATLAEDVTAALAKQGL</sequence>
<dbReference type="GeneTree" id="ENSGT00940000156597"/>
<feature type="compositionally biased region" description="Basic and acidic residues" evidence="8">
    <location>
        <begin position="1533"/>
        <end position="1550"/>
    </location>
</feature>
<feature type="compositionally biased region" description="Polar residues" evidence="8">
    <location>
        <begin position="639"/>
        <end position="648"/>
    </location>
</feature>
<dbReference type="InterPro" id="IPR001084">
    <property type="entry name" value="MAP_tubulin-bd_rpt"/>
</dbReference>
<reference evidence="10" key="1">
    <citation type="submission" date="2023-09" db="UniProtKB">
        <authorList>
            <consortium name="Ensembl"/>
        </authorList>
    </citation>
    <scope>IDENTIFICATION</scope>
</reference>
<dbReference type="PANTHER" id="PTHR11501:SF15">
    <property type="entry name" value="MICROTUBULE-ASSOCIATED PROTEIN 2"/>
    <property type="match status" value="1"/>
</dbReference>
<feature type="domain" description="MAP2/Tau projection" evidence="9">
    <location>
        <begin position="377"/>
        <end position="1516"/>
    </location>
</feature>
<dbReference type="InterPro" id="IPR027324">
    <property type="entry name" value="MAP2/MAP4/Tau"/>
</dbReference>
<feature type="region of interest" description="Disordered" evidence="8">
    <location>
        <begin position="339"/>
        <end position="395"/>
    </location>
</feature>
<comment type="subcellular location">
    <subcellularLocation>
        <location evidence="1 7">Cytoplasm</location>
        <location evidence="1 7">Cytoskeleton</location>
    </subcellularLocation>
</comment>
<feature type="compositionally biased region" description="Basic and acidic residues" evidence="8">
    <location>
        <begin position="930"/>
        <end position="939"/>
    </location>
</feature>
<dbReference type="Ensembl" id="ENSBMST00010003155.1">
    <property type="protein sequence ID" value="ENSBMSP00010002854.1"/>
    <property type="gene ID" value="ENSBMSG00010001833.1"/>
</dbReference>
<feature type="compositionally biased region" description="Basic and acidic residues" evidence="8">
    <location>
        <begin position="455"/>
        <end position="467"/>
    </location>
</feature>
<feature type="compositionally biased region" description="Polar residues" evidence="8">
    <location>
        <begin position="606"/>
        <end position="616"/>
    </location>
</feature>
<dbReference type="Pfam" id="PF08377">
    <property type="entry name" value="MAP2_projctn"/>
    <property type="match status" value="1"/>
</dbReference>
<dbReference type="GO" id="GO:0031175">
    <property type="term" value="P:neuron projection development"/>
    <property type="evidence" value="ECO:0007669"/>
    <property type="project" value="TreeGrafter"/>
</dbReference>
<feature type="compositionally biased region" description="Basic and acidic residues" evidence="8">
    <location>
        <begin position="1"/>
        <end position="11"/>
    </location>
</feature>
<feature type="region of interest" description="Disordered" evidence="8">
    <location>
        <begin position="1021"/>
        <end position="1042"/>
    </location>
</feature>
<feature type="region of interest" description="Disordered" evidence="8">
    <location>
        <begin position="1112"/>
        <end position="1170"/>
    </location>
</feature>
<feature type="region of interest" description="Disordered" evidence="8">
    <location>
        <begin position="1516"/>
        <end position="1649"/>
    </location>
</feature>
<gene>
    <name evidence="10 12" type="primary">MAP2</name>
</gene>
<feature type="compositionally biased region" description="Basic and acidic residues" evidence="8">
    <location>
        <begin position="1365"/>
        <end position="1387"/>
    </location>
</feature>
<keyword evidence="5" id="KW-0677">Repeat</keyword>
<feature type="region of interest" description="Disordered" evidence="8">
    <location>
        <begin position="754"/>
        <end position="788"/>
    </location>
</feature>
<feature type="compositionally biased region" description="Basic residues" evidence="8">
    <location>
        <begin position="1437"/>
        <end position="1446"/>
    </location>
</feature>
<feature type="compositionally biased region" description="Basic and acidic residues" evidence="8">
    <location>
        <begin position="109"/>
        <end position="119"/>
    </location>
</feature>
<evidence type="ECO:0000256" key="5">
    <source>
        <dbReference type="ARBA" id="ARBA00022737"/>
    </source>
</evidence>
<reference evidence="12" key="2">
    <citation type="submission" date="2025-04" db="UniProtKB">
        <authorList>
            <consortium name="RefSeq"/>
        </authorList>
    </citation>
    <scope>IDENTIFICATION</scope>
    <source>
        <tissue evidence="12">Epidermis and Blubber</tissue>
    </source>
</reference>
<feature type="compositionally biased region" description="Basic and acidic residues" evidence="8">
    <location>
        <begin position="618"/>
        <end position="629"/>
    </location>
</feature>
<feature type="region of interest" description="Disordered" evidence="8">
    <location>
        <begin position="1790"/>
        <end position="1812"/>
    </location>
</feature>
<evidence type="ECO:0000313" key="12">
    <source>
        <dbReference type="RefSeq" id="XP_036713715.1"/>
    </source>
</evidence>
<feature type="region of interest" description="Disordered" evidence="8">
    <location>
        <begin position="1307"/>
        <end position="1389"/>
    </location>
</feature>
<evidence type="ECO:0000313" key="10">
    <source>
        <dbReference type="Ensembl" id="ENSBMSP00010002854.1"/>
    </source>
</evidence>
<feature type="compositionally biased region" description="Low complexity" evidence="8">
    <location>
        <begin position="1573"/>
        <end position="1585"/>
    </location>
</feature>
<feature type="compositionally biased region" description="Basic and acidic residues" evidence="8">
    <location>
        <begin position="1451"/>
        <end position="1470"/>
    </location>
</feature>
<feature type="compositionally biased region" description="Basic and acidic residues" evidence="8">
    <location>
        <begin position="364"/>
        <end position="380"/>
    </location>
</feature>
<feature type="compositionally biased region" description="Low complexity" evidence="8">
    <location>
        <begin position="1598"/>
        <end position="1614"/>
    </location>
</feature>
<feature type="region of interest" description="Disordered" evidence="8">
    <location>
        <begin position="1"/>
        <end position="89"/>
    </location>
</feature>
<feature type="compositionally biased region" description="Polar residues" evidence="8">
    <location>
        <begin position="1620"/>
        <end position="1630"/>
    </location>
</feature>
<feature type="compositionally biased region" description="Polar residues" evidence="8">
    <location>
        <begin position="418"/>
        <end position="434"/>
    </location>
</feature>
<feature type="region of interest" description="Disordered" evidence="8">
    <location>
        <begin position="930"/>
        <end position="998"/>
    </location>
</feature>
<accession>A0A8B8Y2T8</accession>
<evidence type="ECO:0000256" key="6">
    <source>
        <dbReference type="ARBA" id="ARBA00023212"/>
    </source>
</evidence>
<dbReference type="PROSITE" id="PS00229">
    <property type="entry name" value="TAU_MAP_1"/>
    <property type="match status" value="1"/>
</dbReference>
<feature type="compositionally biased region" description="Low complexity" evidence="8">
    <location>
        <begin position="839"/>
        <end position="849"/>
    </location>
</feature>
<feature type="compositionally biased region" description="Basic and acidic residues" evidence="8">
    <location>
        <begin position="765"/>
        <end position="780"/>
    </location>
</feature>
<feature type="compositionally biased region" description="Basic and acidic residues" evidence="8">
    <location>
        <begin position="1112"/>
        <end position="1166"/>
    </location>
</feature>
<feature type="compositionally biased region" description="Basic and acidic residues" evidence="8">
    <location>
        <begin position="949"/>
        <end position="992"/>
    </location>
</feature>
<dbReference type="CTD" id="4133"/>
<feature type="compositionally biased region" description="Low complexity" evidence="8">
    <location>
        <begin position="120"/>
        <end position="133"/>
    </location>
</feature>
<keyword evidence="11" id="KW-1185">Reference proteome</keyword>
<evidence type="ECO:0000313" key="11">
    <source>
        <dbReference type="Proteomes" id="UP000694857"/>
    </source>
</evidence>
<proteinExistence type="predicted"/>
<dbReference type="GeneID" id="118898038"/>
<feature type="compositionally biased region" description="Basic and acidic residues" evidence="8">
    <location>
        <begin position="174"/>
        <end position="193"/>
    </location>
</feature>
<feature type="region of interest" description="Disordered" evidence="8">
    <location>
        <begin position="1482"/>
        <end position="1501"/>
    </location>
</feature>
<feature type="region of interest" description="Disordered" evidence="8">
    <location>
        <begin position="510"/>
        <end position="529"/>
    </location>
</feature>
<evidence type="ECO:0000256" key="8">
    <source>
        <dbReference type="SAM" id="MobiDB-lite"/>
    </source>
</evidence>
<dbReference type="Proteomes" id="UP000694857">
    <property type="component" value="Chromosome 7"/>
</dbReference>
<dbReference type="GO" id="GO:0008017">
    <property type="term" value="F:microtubule binding"/>
    <property type="evidence" value="ECO:0007669"/>
    <property type="project" value="InterPro"/>
</dbReference>
<dbReference type="GO" id="GO:0005874">
    <property type="term" value="C:microtubule"/>
    <property type="evidence" value="ECO:0007669"/>
    <property type="project" value="UniProtKB-KW"/>
</dbReference>
<evidence type="ECO:0000256" key="2">
    <source>
        <dbReference type="ARBA" id="ARBA00022490"/>
    </source>
</evidence>
<feature type="region of interest" description="Disordered" evidence="8">
    <location>
        <begin position="1414"/>
        <end position="1473"/>
    </location>
</feature>
<feature type="region of interest" description="Disordered" evidence="8">
    <location>
        <begin position="1209"/>
        <end position="1254"/>
    </location>
</feature>
<keyword evidence="3" id="KW-0597">Phosphoprotein</keyword>
<keyword evidence="6 7" id="KW-0206">Cytoskeleton</keyword>
<feature type="compositionally biased region" description="Polar residues" evidence="8">
    <location>
        <begin position="63"/>
        <end position="73"/>
    </location>
</feature>
<organism evidence="11 12">
    <name type="scientific">Balaenoptera musculus</name>
    <name type="common">Blue whale</name>
    <dbReference type="NCBI Taxonomy" id="9771"/>
    <lineage>
        <taxon>Eukaryota</taxon>
        <taxon>Metazoa</taxon>
        <taxon>Chordata</taxon>
        <taxon>Craniata</taxon>
        <taxon>Vertebrata</taxon>
        <taxon>Euteleostomi</taxon>
        <taxon>Mammalia</taxon>
        <taxon>Eutheria</taxon>
        <taxon>Laurasiatheria</taxon>
        <taxon>Artiodactyla</taxon>
        <taxon>Whippomorpha</taxon>
        <taxon>Cetacea</taxon>
        <taxon>Mysticeti</taxon>
        <taxon>Balaenopteridae</taxon>
        <taxon>Balaenoptera</taxon>
    </lineage>
</organism>
<dbReference type="PANTHER" id="PTHR11501">
    <property type="entry name" value="MICROTUBULE-ASSOCIATED PROTEIN"/>
    <property type="match status" value="1"/>
</dbReference>